<proteinExistence type="predicted"/>
<feature type="compositionally biased region" description="Low complexity" evidence="1">
    <location>
        <begin position="67"/>
        <end position="76"/>
    </location>
</feature>
<keyword evidence="3" id="KW-1185">Reference proteome</keyword>
<comment type="caution">
    <text evidence="2">The sequence shown here is derived from an EMBL/GenBank/DDBJ whole genome shotgun (WGS) entry which is preliminary data.</text>
</comment>
<feature type="region of interest" description="Disordered" evidence="1">
    <location>
        <begin position="1"/>
        <end position="89"/>
    </location>
</feature>
<dbReference type="Proteomes" id="UP001221757">
    <property type="component" value="Unassembled WGS sequence"/>
</dbReference>
<feature type="compositionally biased region" description="Basic residues" evidence="1">
    <location>
        <begin position="77"/>
        <end position="88"/>
    </location>
</feature>
<name>A0AAD7G8W9_MYCRO</name>
<protein>
    <submittedName>
        <fullName evidence="2">Uncharacterized protein</fullName>
    </submittedName>
</protein>
<accession>A0AAD7G8W9</accession>
<gene>
    <name evidence="2" type="ORF">B0H17DRAFT_1333993</name>
</gene>
<sequence>MSRTSFALPIQSTHPRLVPSDSRWTTTTTRQRRTQDGTDTDPSRPARCLATPRLARRRGCVKSPSFTAASSESRAGSTRRGRSGRVRNGRSTSLSCVRCRAFGIASGICAARTEHRDIRLAGGACRISAARRTAGRAGAPGRDQRRFGTFPAAPITPAQFGGFVAGRFSCGKGGAGRQAAPMGCGYTLRGWLSDTQVQARGFKTAGMSSRSSAASLSSLCTAPRSAVLRPALRPHTLKSSRAFRRPSKCAYACTLLPSARALQERARAAYLRGHSPPQDAIRTRWALHPALDARLRTGRQGRARGRWSAPPCRLGCTRAEPGKQY</sequence>
<evidence type="ECO:0000313" key="3">
    <source>
        <dbReference type="Proteomes" id="UP001221757"/>
    </source>
</evidence>
<feature type="compositionally biased region" description="Polar residues" evidence="1">
    <location>
        <begin position="1"/>
        <end position="14"/>
    </location>
</feature>
<evidence type="ECO:0000256" key="1">
    <source>
        <dbReference type="SAM" id="MobiDB-lite"/>
    </source>
</evidence>
<dbReference type="EMBL" id="JARKIE010000130">
    <property type="protein sequence ID" value="KAJ7679590.1"/>
    <property type="molecule type" value="Genomic_DNA"/>
</dbReference>
<organism evidence="2 3">
    <name type="scientific">Mycena rosella</name>
    <name type="common">Pink bonnet</name>
    <name type="synonym">Agaricus rosellus</name>
    <dbReference type="NCBI Taxonomy" id="1033263"/>
    <lineage>
        <taxon>Eukaryota</taxon>
        <taxon>Fungi</taxon>
        <taxon>Dikarya</taxon>
        <taxon>Basidiomycota</taxon>
        <taxon>Agaricomycotina</taxon>
        <taxon>Agaricomycetes</taxon>
        <taxon>Agaricomycetidae</taxon>
        <taxon>Agaricales</taxon>
        <taxon>Marasmiineae</taxon>
        <taxon>Mycenaceae</taxon>
        <taxon>Mycena</taxon>
    </lineage>
</organism>
<evidence type="ECO:0000313" key="2">
    <source>
        <dbReference type="EMBL" id="KAJ7679590.1"/>
    </source>
</evidence>
<reference evidence="2" key="1">
    <citation type="submission" date="2023-03" db="EMBL/GenBank/DDBJ databases">
        <title>Massive genome expansion in bonnet fungi (Mycena s.s.) driven by repeated elements and novel gene families across ecological guilds.</title>
        <authorList>
            <consortium name="Lawrence Berkeley National Laboratory"/>
            <person name="Harder C.B."/>
            <person name="Miyauchi S."/>
            <person name="Viragh M."/>
            <person name="Kuo A."/>
            <person name="Thoen E."/>
            <person name="Andreopoulos B."/>
            <person name="Lu D."/>
            <person name="Skrede I."/>
            <person name="Drula E."/>
            <person name="Henrissat B."/>
            <person name="Morin E."/>
            <person name="Kohler A."/>
            <person name="Barry K."/>
            <person name="LaButti K."/>
            <person name="Morin E."/>
            <person name="Salamov A."/>
            <person name="Lipzen A."/>
            <person name="Mereny Z."/>
            <person name="Hegedus B."/>
            <person name="Baldrian P."/>
            <person name="Stursova M."/>
            <person name="Weitz H."/>
            <person name="Taylor A."/>
            <person name="Grigoriev I.V."/>
            <person name="Nagy L.G."/>
            <person name="Martin F."/>
            <person name="Kauserud H."/>
        </authorList>
    </citation>
    <scope>NUCLEOTIDE SEQUENCE</scope>
    <source>
        <strain evidence="2">CBHHK067</strain>
    </source>
</reference>
<dbReference type="AlphaFoldDB" id="A0AAD7G8W9"/>
<feature type="compositionally biased region" description="Basic and acidic residues" evidence="1">
    <location>
        <begin position="33"/>
        <end position="44"/>
    </location>
</feature>